<dbReference type="EMBL" id="JAJNNZ010000002">
    <property type="protein sequence ID" value="MCJ2375822.1"/>
    <property type="molecule type" value="Genomic_DNA"/>
</dbReference>
<dbReference type="SMART" id="SM00347">
    <property type="entry name" value="HTH_MARR"/>
    <property type="match status" value="1"/>
</dbReference>
<dbReference type="PRINTS" id="PR00598">
    <property type="entry name" value="HTHMARR"/>
</dbReference>
<dbReference type="InterPro" id="IPR039422">
    <property type="entry name" value="MarR/SlyA-like"/>
</dbReference>
<feature type="domain" description="HTH marR-type" evidence="1">
    <location>
        <begin position="10"/>
        <end position="136"/>
    </location>
</feature>
<dbReference type="PANTHER" id="PTHR33164">
    <property type="entry name" value="TRANSCRIPTIONAL REGULATOR, MARR FAMILY"/>
    <property type="match status" value="1"/>
</dbReference>
<gene>
    <name evidence="2" type="ORF">LNL84_03140</name>
</gene>
<evidence type="ECO:0000313" key="2">
    <source>
        <dbReference type="EMBL" id="MCJ2375822.1"/>
    </source>
</evidence>
<dbReference type="SUPFAM" id="SSF46785">
    <property type="entry name" value="Winged helix' DNA-binding domain"/>
    <property type="match status" value="1"/>
</dbReference>
<protein>
    <submittedName>
        <fullName evidence="2">MarR family transcriptional regulator</fullName>
    </submittedName>
</protein>
<dbReference type="RefSeq" id="WP_244355213.1">
    <property type="nucleotide sequence ID" value="NZ_JAJNNZ010000002.1"/>
</dbReference>
<dbReference type="Gene3D" id="1.10.10.10">
    <property type="entry name" value="Winged helix-like DNA-binding domain superfamily/Winged helix DNA-binding domain"/>
    <property type="match status" value="1"/>
</dbReference>
<dbReference type="InterPro" id="IPR036388">
    <property type="entry name" value="WH-like_DNA-bd_sf"/>
</dbReference>
<evidence type="ECO:0000313" key="3">
    <source>
        <dbReference type="Proteomes" id="UP001139488"/>
    </source>
</evidence>
<evidence type="ECO:0000259" key="1">
    <source>
        <dbReference type="PROSITE" id="PS50995"/>
    </source>
</evidence>
<dbReference type="Pfam" id="PF01047">
    <property type="entry name" value="MarR"/>
    <property type="match status" value="1"/>
</dbReference>
<dbReference type="GO" id="GO:0003700">
    <property type="term" value="F:DNA-binding transcription factor activity"/>
    <property type="evidence" value="ECO:0007669"/>
    <property type="project" value="InterPro"/>
</dbReference>
<sequence length="137" mass="15730">MTIESNLEKIERLTAKVWRVSKSHDPLAHLSFNEYDYLKSIQLSKKSIRLTDLALEMNVSKPSASNMVKRLECKELVEVVNCSDDARVKRVRLTAKAEQSLLSEIEIYKTIATKLCCKLNSNEKKQLDSLLTKAFRQ</sequence>
<reference evidence="2" key="1">
    <citation type="submission" date="2021-11" db="EMBL/GenBank/DDBJ databases">
        <title>Vibrio ZSDE26 sp. nov. and Vibrio ZSDZ34 sp. nov., isolated from coastal seawater in Qingdao.</title>
        <authorList>
            <person name="Zhang P."/>
        </authorList>
    </citation>
    <scope>NUCLEOTIDE SEQUENCE</scope>
    <source>
        <strain evidence="2">ZSDZ34</strain>
    </source>
</reference>
<accession>A0A9X2AXQ6</accession>
<name>A0A9X2AXQ6_9VIBR</name>
<dbReference type="InterPro" id="IPR000835">
    <property type="entry name" value="HTH_MarR-typ"/>
</dbReference>
<comment type="caution">
    <text evidence="2">The sequence shown here is derived from an EMBL/GenBank/DDBJ whole genome shotgun (WGS) entry which is preliminary data.</text>
</comment>
<dbReference type="PROSITE" id="PS50995">
    <property type="entry name" value="HTH_MARR_2"/>
    <property type="match status" value="1"/>
</dbReference>
<dbReference type="Proteomes" id="UP001139488">
    <property type="component" value="Unassembled WGS sequence"/>
</dbReference>
<dbReference type="GO" id="GO:0006950">
    <property type="term" value="P:response to stress"/>
    <property type="evidence" value="ECO:0007669"/>
    <property type="project" value="TreeGrafter"/>
</dbReference>
<dbReference type="InterPro" id="IPR036390">
    <property type="entry name" value="WH_DNA-bd_sf"/>
</dbReference>
<proteinExistence type="predicted"/>
<dbReference type="PANTHER" id="PTHR33164:SF95">
    <property type="entry name" value="TRANSCRIPTIONAL REGULATOR"/>
    <property type="match status" value="1"/>
</dbReference>
<organism evidence="2 3">
    <name type="scientific">Vibrio gelatinilyticus</name>
    <dbReference type="NCBI Taxonomy" id="2893468"/>
    <lineage>
        <taxon>Bacteria</taxon>
        <taxon>Pseudomonadati</taxon>
        <taxon>Pseudomonadota</taxon>
        <taxon>Gammaproteobacteria</taxon>
        <taxon>Vibrionales</taxon>
        <taxon>Vibrionaceae</taxon>
        <taxon>Vibrio</taxon>
    </lineage>
</organism>
<dbReference type="AlphaFoldDB" id="A0A9X2AXQ6"/>
<keyword evidence="3" id="KW-1185">Reference proteome</keyword>